<keyword evidence="2" id="KW-1185">Reference proteome</keyword>
<comment type="caution">
    <text evidence="1">The sequence shown here is derived from an EMBL/GenBank/DDBJ whole genome shotgun (WGS) entry which is preliminary data.</text>
</comment>
<organism evidence="1 2">
    <name type="scientific">Sphaerisporangium dianthi</name>
    <dbReference type="NCBI Taxonomy" id="1436120"/>
    <lineage>
        <taxon>Bacteria</taxon>
        <taxon>Bacillati</taxon>
        <taxon>Actinomycetota</taxon>
        <taxon>Actinomycetes</taxon>
        <taxon>Streptosporangiales</taxon>
        <taxon>Streptosporangiaceae</taxon>
        <taxon>Sphaerisporangium</taxon>
    </lineage>
</organism>
<accession>A0ABV9CF07</accession>
<proteinExistence type="predicted"/>
<gene>
    <name evidence="1" type="ORF">ACFO60_13295</name>
</gene>
<sequence length="647" mass="70114">MDGFITEIDHARGTIGEHTEAIRRIFTTNGIPATSLAPITEVEHWIDHHLPDLRRRVQIAKNTAKLPDWSPGAGRGLVPYKETNALPAAEAQRLGTDLAAEYKAINPDVLFDPGLDEKYQKIVNVLEANVHDPQFTAAFFAGLGLNRTLRLPELLRRNLQESDQAAVDTVSQALGTAVTAGGAAVAGFAAISNGMKKKASNYDEQRAIGELLSAGRFPTEWLAEVVVTQIFVPGDKSRGKVLAPYLQALAKDPGAARLAISVATSDSPLPKDPFASLAPSLRSHPEDQRPDLAAFLKNLNDRASAHDTSADSFGRLLAAASGVYDEQDGHHSDAAARFAFTVITTASAFNLAEPTRVYLSQMAGSYITEIAEGADLGDANHVLPSAFGAVESQIPGLKPSFQLSPEDTYKFIKTFANNLHNQAPFQAGMDILTTRLIGDAVSDMTITRDSTRLDDTFAVLGNLRGLQLAAREKLGKAIDDAAEEYRNNESMLIGTVFGIAGLGGVLERVPKTWTAISTAWSGYDTYVRSDEKELEKVRTADERETLGRQHAIAQSLISAGLKPEVSPTDYQNAHPNAVPIADDAGNLRPFADILKLGNDGLDSLDRWFLENDMGKDKNSLGETTRFLADRFDGRKDYARDRAHVFDN</sequence>
<reference evidence="2" key="1">
    <citation type="journal article" date="2019" name="Int. J. Syst. Evol. Microbiol.">
        <title>The Global Catalogue of Microorganisms (GCM) 10K type strain sequencing project: providing services to taxonomists for standard genome sequencing and annotation.</title>
        <authorList>
            <consortium name="The Broad Institute Genomics Platform"/>
            <consortium name="The Broad Institute Genome Sequencing Center for Infectious Disease"/>
            <person name="Wu L."/>
            <person name="Ma J."/>
        </authorList>
    </citation>
    <scope>NUCLEOTIDE SEQUENCE [LARGE SCALE GENOMIC DNA]</scope>
    <source>
        <strain evidence="2">CGMCC 4.7132</strain>
    </source>
</reference>
<evidence type="ECO:0000313" key="1">
    <source>
        <dbReference type="EMBL" id="MFC4531746.1"/>
    </source>
</evidence>
<dbReference type="Proteomes" id="UP001596004">
    <property type="component" value="Unassembled WGS sequence"/>
</dbReference>
<evidence type="ECO:0000313" key="2">
    <source>
        <dbReference type="Proteomes" id="UP001596004"/>
    </source>
</evidence>
<dbReference type="RefSeq" id="WP_380840412.1">
    <property type="nucleotide sequence ID" value="NZ_JBHSFP010000007.1"/>
</dbReference>
<protein>
    <submittedName>
        <fullName evidence="1">Uncharacterized protein</fullName>
    </submittedName>
</protein>
<dbReference type="EMBL" id="JBHSFP010000007">
    <property type="protein sequence ID" value="MFC4531746.1"/>
    <property type="molecule type" value="Genomic_DNA"/>
</dbReference>
<name>A0ABV9CF07_9ACTN</name>